<protein>
    <submittedName>
        <fullName evidence="1">Uncharacterized protein</fullName>
    </submittedName>
</protein>
<name>A0AAE1Y434_9LAMI</name>
<organism evidence="1 2">
    <name type="scientific">Sesamum alatum</name>
    <dbReference type="NCBI Taxonomy" id="300844"/>
    <lineage>
        <taxon>Eukaryota</taxon>
        <taxon>Viridiplantae</taxon>
        <taxon>Streptophyta</taxon>
        <taxon>Embryophyta</taxon>
        <taxon>Tracheophyta</taxon>
        <taxon>Spermatophyta</taxon>
        <taxon>Magnoliopsida</taxon>
        <taxon>eudicotyledons</taxon>
        <taxon>Gunneridae</taxon>
        <taxon>Pentapetalae</taxon>
        <taxon>asterids</taxon>
        <taxon>lamiids</taxon>
        <taxon>Lamiales</taxon>
        <taxon>Pedaliaceae</taxon>
        <taxon>Sesamum</taxon>
    </lineage>
</organism>
<accession>A0AAE1Y434</accession>
<reference evidence="1" key="2">
    <citation type="journal article" date="2024" name="Plant">
        <title>Genomic evolution and insights into agronomic trait innovations of Sesamum species.</title>
        <authorList>
            <person name="Miao H."/>
            <person name="Wang L."/>
            <person name="Qu L."/>
            <person name="Liu H."/>
            <person name="Sun Y."/>
            <person name="Le M."/>
            <person name="Wang Q."/>
            <person name="Wei S."/>
            <person name="Zheng Y."/>
            <person name="Lin W."/>
            <person name="Duan Y."/>
            <person name="Cao H."/>
            <person name="Xiong S."/>
            <person name="Wang X."/>
            <person name="Wei L."/>
            <person name="Li C."/>
            <person name="Ma Q."/>
            <person name="Ju M."/>
            <person name="Zhao R."/>
            <person name="Li G."/>
            <person name="Mu C."/>
            <person name="Tian Q."/>
            <person name="Mei H."/>
            <person name="Zhang T."/>
            <person name="Gao T."/>
            <person name="Zhang H."/>
        </authorList>
    </citation>
    <scope>NUCLEOTIDE SEQUENCE</scope>
    <source>
        <strain evidence="1">3651</strain>
    </source>
</reference>
<dbReference type="EMBL" id="JACGWO010000007">
    <property type="protein sequence ID" value="KAK4422952.1"/>
    <property type="molecule type" value="Genomic_DNA"/>
</dbReference>
<reference evidence="1" key="1">
    <citation type="submission" date="2020-06" db="EMBL/GenBank/DDBJ databases">
        <authorList>
            <person name="Li T."/>
            <person name="Hu X."/>
            <person name="Zhang T."/>
            <person name="Song X."/>
            <person name="Zhang H."/>
            <person name="Dai N."/>
            <person name="Sheng W."/>
            <person name="Hou X."/>
            <person name="Wei L."/>
        </authorList>
    </citation>
    <scope>NUCLEOTIDE SEQUENCE</scope>
    <source>
        <strain evidence="1">3651</strain>
        <tissue evidence="1">Leaf</tissue>
    </source>
</reference>
<evidence type="ECO:0000313" key="2">
    <source>
        <dbReference type="Proteomes" id="UP001293254"/>
    </source>
</evidence>
<keyword evidence="2" id="KW-1185">Reference proteome</keyword>
<gene>
    <name evidence="1" type="ORF">Salat_1877800</name>
</gene>
<dbReference type="AlphaFoldDB" id="A0AAE1Y434"/>
<sequence>MDFRGKIYRCGILHFQEWDFAREEELFTLIFLGIHHWLGLSSFEAFYNLETYREEGEPTPRQVIATPIYIKGTTSKADMKLNRPHSQPTYTSYPSTSSLVSQCIQFSSSPQQLKHPFLQLRESTVGFSTSLFLLAQAILRVEPFCFNSFFREKEDLIHSRSRHLKRKTSGDSLSLTDLLRSSIERTSSSAQGPLNDRASALRGALECSW</sequence>
<proteinExistence type="predicted"/>
<comment type="caution">
    <text evidence="1">The sequence shown here is derived from an EMBL/GenBank/DDBJ whole genome shotgun (WGS) entry which is preliminary data.</text>
</comment>
<evidence type="ECO:0000313" key="1">
    <source>
        <dbReference type="EMBL" id="KAK4422952.1"/>
    </source>
</evidence>
<dbReference type="Proteomes" id="UP001293254">
    <property type="component" value="Unassembled WGS sequence"/>
</dbReference>